<feature type="non-terminal residue" evidence="1">
    <location>
        <position position="1"/>
    </location>
</feature>
<proteinExistence type="predicted"/>
<evidence type="ECO:0000313" key="1">
    <source>
        <dbReference type="EMBL" id="KKK58475.1"/>
    </source>
</evidence>
<feature type="non-terminal residue" evidence="1">
    <location>
        <position position="356"/>
    </location>
</feature>
<organism evidence="1">
    <name type="scientific">marine sediment metagenome</name>
    <dbReference type="NCBI Taxonomy" id="412755"/>
    <lineage>
        <taxon>unclassified sequences</taxon>
        <taxon>metagenomes</taxon>
        <taxon>ecological metagenomes</taxon>
    </lineage>
</organism>
<comment type="caution">
    <text evidence="1">The sequence shown here is derived from an EMBL/GenBank/DDBJ whole genome shotgun (WGS) entry which is preliminary data.</text>
</comment>
<dbReference type="EMBL" id="LAZR01063963">
    <property type="protein sequence ID" value="KKK58475.1"/>
    <property type="molecule type" value="Genomic_DNA"/>
</dbReference>
<name>A0A0F8XC08_9ZZZZ</name>
<accession>A0A0F8XC08</accession>
<protein>
    <submittedName>
        <fullName evidence="1">Uncharacterized protein</fullName>
    </submittedName>
</protein>
<gene>
    <name evidence="1" type="ORF">LCGC14_3044070</name>
</gene>
<sequence length="356" mass="39480">YTFLNLAERKRVIRTLIEQAETTEGGGQWIERVQAKLRPTQFEISEIKKQLQAAGAELSGAELEATISVFRPFTVASPKEGIIVVGENLYQVQPELYRALKGLDHESSNVLIRLLSMPARALRLGATALGPEFVIRNPLRDTMTAFMQSRYGFKPGVDTVRGLFHALKRDNLYWEWKAAGGEHAAMVSLDRTTLQSNLTELMRTNLGWAVHHPIEAARIVSEMSEAASRLGEYQLARGAGATPLRAGFAAREVTLDFARMGAKGKAVNSIVAFWNAALEGTDKFARVHLQNPKGTVAKGVAGITLPSILLYAINSRDTSDWRGTPRKEIFRQLPWYVKDFFWLVPSQYTPLAGATP</sequence>
<reference evidence="1" key="1">
    <citation type="journal article" date="2015" name="Nature">
        <title>Complex archaea that bridge the gap between prokaryotes and eukaryotes.</title>
        <authorList>
            <person name="Spang A."/>
            <person name="Saw J.H."/>
            <person name="Jorgensen S.L."/>
            <person name="Zaremba-Niedzwiedzka K."/>
            <person name="Martijn J."/>
            <person name="Lind A.E."/>
            <person name="van Eijk R."/>
            <person name="Schleper C."/>
            <person name="Guy L."/>
            <person name="Ettema T.J."/>
        </authorList>
    </citation>
    <scope>NUCLEOTIDE SEQUENCE</scope>
</reference>
<dbReference type="AlphaFoldDB" id="A0A0F8XC08"/>